<keyword evidence="2 6" id="KW-0645">Protease</keyword>
<evidence type="ECO:0000256" key="5">
    <source>
        <dbReference type="ARBA" id="ARBA00022825"/>
    </source>
</evidence>
<gene>
    <name evidence="8" type="ORF">OV287_45690</name>
</gene>
<feature type="domain" description="Peptidase S1" evidence="7">
    <location>
        <begin position="118"/>
        <end position="281"/>
    </location>
</feature>
<dbReference type="PRINTS" id="PR00839">
    <property type="entry name" value="V8PROTEASE"/>
</dbReference>
<evidence type="ECO:0000256" key="2">
    <source>
        <dbReference type="ARBA" id="ARBA00022670"/>
    </source>
</evidence>
<keyword evidence="4 6" id="KW-0378">Hydrolase</keyword>
<dbReference type="GO" id="GO:0008233">
    <property type="term" value="F:peptidase activity"/>
    <property type="evidence" value="ECO:0007669"/>
    <property type="project" value="UniProtKB-KW"/>
</dbReference>
<protein>
    <recommendedName>
        <fullName evidence="6">Serine protease</fullName>
        <ecNumber evidence="6">3.4.21.-</ecNumber>
    </recommendedName>
</protein>
<dbReference type="Proteomes" id="UP001207654">
    <property type="component" value="Unassembled WGS sequence"/>
</dbReference>
<dbReference type="InterPro" id="IPR043504">
    <property type="entry name" value="Peptidase_S1_PA_chymotrypsin"/>
</dbReference>
<dbReference type="InterPro" id="IPR018114">
    <property type="entry name" value="TRYPSIN_HIS"/>
</dbReference>
<dbReference type="RefSeq" id="WP_267540355.1">
    <property type="nucleotide sequence ID" value="NZ_JAPNKA010000001.1"/>
</dbReference>
<dbReference type="PROSITE" id="PS51257">
    <property type="entry name" value="PROKAR_LIPOPROTEIN"/>
    <property type="match status" value="1"/>
</dbReference>
<dbReference type="InterPro" id="IPR000126">
    <property type="entry name" value="V8_ser_AS"/>
</dbReference>
<evidence type="ECO:0000256" key="3">
    <source>
        <dbReference type="ARBA" id="ARBA00022729"/>
    </source>
</evidence>
<comment type="caution">
    <text evidence="8">The sequence shown here is derived from an EMBL/GenBank/DDBJ whole genome shotgun (WGS) entry which is preliminary data.</text>
</comment>
<evidence type="ECO:0000256" key="4">
    <source>
        <dbReference type="ARBA" id="ARBA00022801"/>
    </source>
</evidence>
<keyword evidence="5 6" id="KW-0720">Serine protease</keyword>
<dbReference type="EMBL" id="JAPNKA010000001">
    <property type="protein sequence ID" value="MCY1081768.1"/>
    <property type="molecule type" value="Genomic_DNA"/>
</dbReference>
<dbReference type="InterPro" id="IPR050966">
    <property type="entry name" value="Glutamyl_endopeptidase"/>
</dbReference>
<evidence type="ECO:0000256" key="6">
    <source>
        <dbReference type="RuleBase" id="RU004296"/>
    </source>
</evidence>
<dbReference type="PANTHER" id="PTHR15462:SF8">
    <property type="entry name" value="SERINE PROTEASE"/>
    <property type="match status" value="1"/>
</dbReference>
<dbReference type="InterPro" id="IPR001254">
    <property type="entry name" value="Trypsin_dom"/>
</dbReference>
<evidence type="ECO:0000313" key="8">
    <source>
        <dbReference type="EMBL" id="MCY1081768.1"/>
    </source>
</evidence>
<dbReference type="Gene3D" id="2.60.120.380">
    <property type="match status" value="1"/>
</dbReference>
<evidence type="ECO:0000259" key="7">
    <source>
        <dbReference type="Pfam" id="PF00089"/>
    </source>
</evidence>
<proteinExistence type="inferred from homology"/>
<dbReference type="Pfam" id="PF00089">
    <property type="entry name" value="Trypsin"/>
    <property type="match status" value="1"/>
</dbReference>
<evidence type="ECO:0000313" key="9">
    <source>
        <dbReference type="Proteomes" id="UP001207654"/>
    </source>
</evidence>
<feature type="chain" id="PRO_5044993474" description="Serine protease" evidence="6">
    <location>
        <begin position="25"/>
        <end position="559"/>
    </location>
</feature>
<dbReference type="SUPFAM" id="SSF50494">
    <property type="entry name" value="Trypsin-like serine proteases"/>
    <property type="match status" value="1"/>
</dbReference>
<dbReference type="GO" id="GO:0006508">
    <property type="term" value="P:proteolysis"/>
    <property type="evidence" value="ECO:0007669"/>
    <property type="project" value="UniProtKB-KW"/>
</dbReference>
<keyword evidence="9" id="KW-1185">Reference proteome</keyword>
<dbReference type="EC" id="3.4.21.-" evidence="6"/>
<dbReference type="PROSITE" id="PS00673">
    <property type="entry name" value="V8_SER"/>
    <property type="match status" value="1"/>
</dbReference>
<accession>A0ABT4AJ87</accession>
<dbReference type="InterPro" id="IPR009003">
    <property type="entry name" value="Peptidase_S1_PA"/>
</dbReference>
<reference evidence="8 9" key="1">
    <citation type="submission" date="2022-11" db="EMBL/GenBank/DDBJ databases">
        <title>Minimal conservation of predation-associated metabolite biosynthetic gene clusters underscores biosynthetic potential of Myxococcota including descriptions for ten novel species: Archangium lansinium sp. nov., Myxococcus landrumus sp. nov., Nannocystis bai.</title>
        <authorList>
            <person name="Ahearne A."/>
            <person name="Stevens C."/>
            <person name="Phillips K."/>
        </authorList>
    </citation>
    <scope>NUCLEOTIDE SEQUENCE [LARGE SCALE GENOMIC DNA]</scope>
    <source>
        <strain evidence="8 9">MIWBW</strain>
    </source>
</reference>
<feature type="signal peptide" evidence="6">
    <location>
        <begin position="1"/>
        <end position="24"/>
    </location>
</feature>
<keyword evidence="3 6" id="KW-0732">Signal</keyword>
<comment type="similarity">
    <text evidence="1 6">Belongs to the peptidase S1B family.</text>
</comment>
<organism evidence="8 9">
    <name type="scientific">Archangium lansingense</name>
    <dbReference type="NCBI Taxonomy" id="2995310"/>
    <lineage>
        <taxon>Bacteria</taxon>
        <taxon>Pseudomonadati</taxon>
        <taxon>Myxococcota</taxon>
        <taxon>Myxococcia</taxon>
        <taxon>Myxococcales</taxon>
        <taxon>Cystobacterineae</taxon>
        <taxon>Archangiaceae</taxon>
        <taxon>Archangium</taxon>
    </lineage>
</organism>
<dbReference type="PROSITE" id="PS00134">
    <property type="entry name" value="TRYPSIN_HIS"/>
    <property type="match status" value="1"/>
</dbReference>
<dbReference type="InterPro" id="IPR008256">
    <property type="entry name" value="Peptidase_S1B"/>
</dbReference>
<evidence type="ECO:0000256" key="1">
    <source>
        <dbReference type="ARBA" id="ARBA00008764"/>
    </source>
</evidence>
<dbReference type="Gene3D" id="2.40.10.10">
    <property type="entry name" value="Trypsin-like serine proteases"/>
    <property type="match status" value="2"/>
</dbReference>
<dbReference type="PANTHER" id="PTHR15462">
    <property type="entry name" value="SERINE PROTEASE"/>
    <property type="match status" value="1"/>
</dbReference>
<name>A0ABT4AJ87_9BACT</name>
<sequence length="559" mass="57407">MRHPRFGLHARPLVGALMCTLTLAACGPAEELDAAQGVPAPELGEKQSEVVYGTDNRQDVYAHTNATLRLRAQQATVALMNPSDFNASNPNNVTFTGAALGSAYNLCSTERFRDDPTSAFCSGTLIADDLVLTAGHCVTSASACTETRLVFNYYRTAAGSLQTVTTADIYSCTSIVARQQGTVNGQNLDYAVLRLDRPATPRFTPAPVRTGNTALTVGQNVAVIGSGSGIPFKIDSGGTVRDTRSGTLDYFVATTDTFGGNSGSGVYETSSYTVAGILVRGETDYVTSGSCRVVNVCSETGCRGEDITYVYPAIRAFCAATNNGNTQLCSGLPPPPPPPANSYAYTATNTNSAQQNTVDKTLTFAAGDVVELGTCGVDGAVVDGDSFLRLTNSAGTEVANNDDSCGGRGSYIKYTVPAAGSFTIRGGCYSSGSCGGTLVWKVTPGTPGGGGSSGSFNFSASNTNSAQQNTVNQSVTAAAGQVIQLGTCTVSGGSGTGDTYLRLYGPTGTQVAGNDDGSGCGTLSYLTYTVPASAAGSYQIRAGCYSSNTCSGTVAYTIQ</sequence>